<name>A0ACC0HJ03_9ERIC</name>
<gene>
    <name evidence="1" type="ORF">LOK49_LG05G02835</name>
</gene>
<keyword evidence="2" id="KW-1185">Reference proteome</keyword>
<dbReference type="EMBL" id="CM045761">
    <property type="protein sequence ID" value="KAI8012862.1"/>
    <property type="molecule type" value="Genomic_DNA"/>
</dbReference>
<sequence>MSTIFIALQCFQCSTMQVKQKKKSSNKWTCVVCNQKQSVRKVFAQAFMARDVRKFVQTFNMSRQFAQQQCPDETLAPSPEHSSNQPLNNPNNTRTDWTEYIDPEDNDDDRVKDQREDVFEPKIVTELPKALFKKPKLNTNSSGLGTENGEKGFRPVFSKRNSNKLVVSQDKEPRKDLPTTVNRASKWREYTAQDEEDISVDKEPRKDLPMMSKEASKWRTYAAQDNEDDCHSTTAKGKSKWSDCMIQEKNEDLAAAKVPWNCQPRTMKGASKWDSYITEDDDEDDLQLKTGREIADHKGRWGDSVFEATLYDEGVEEDIHPDFQ</sequence>
<proteinExistence type="predicted"/>
<evidence type="ECO:0000313" key="2">
    <source>
        <dbReference type="Proteomes" id="UP001060215"/>
    </source>
</evidence>
<reference evidence="1 2" key="1">
    <citation type="journal article" date="2022" name="Plant J.">
        <title>Chromosome-level genome of Camellia lanceoleosa provides a valuable resource for understanding genome evolution and self-incompatibility.</title>
        <authorList>
            <person name="Gong W."/>
            <person name="Xiao S."/>
            <person name="Wang L."/>
            <person name="Liao Z."/>
            <person name="Chang Y."/>
            <person name="Mo W."/>
            <person name="Hu G."/>
            <person name="Li W."/>
            <person name="Zhao G."/>
            <person name="Zhu H."/>
            <person name="Hu X."/>
            <person name="Ji K."/>
            <person name="Xiang X."/>
            <person name="Song Q."/>
            <person name="Yuan D."/>
            <person name="Jin S."/>
            <person name="Zhang L."/>
        </authorList>
    </citation>
    <scope>NUCLEOTIDE SEQUENCE [LARGE SCALE GENOMIC DNA]</scope>
    <source>
        <strain evidence="1">SQ_2022a</strain>
    </source>
</reference>
<evidence type="ECO:0000313" key="1">
    <source>
        <dbReference type="EMBL" id="KAI8012862.1"/>
    </source>
</evidence>
<comment type="caution">
    <text evidence="1">The sequence shown here is derived from an EMBL/GenBank/DDBJ whole genome shotgun (WGS) entry which is preliminary data.</text>
</comment>
<protein>
    <submittedName>
        <fullName evidence="1">MRN complex-interacting protein</fullName>
    </submittedName>
</protein>
<accession>A0ACC0HJ03</accession>
<dbReference type="Proteomes" id="UP001060215">
    <property type="component" value="Chromosome 4"/>
</dbReference>
<organism evidence="1 2">
    <name type="scientific">Camellia lanceoleosa</name>
    <dbReference type="NCBI Taxonomy" id="1840588"/>
    <lineage>
        <taxon>Eukaryota</taxon>
        <taxon>Viridiplantae</taxon>
        <taxon>Streptophyta</taxon>
        <taxon>Embryophyta</taxon>
        <taxon>Tracheophyta</taxon>
        <taxon>Spermatophyta</taxon>
        <taxon>Magnoliopsida</taxon>
        <taxon>eudicotyledons</taxon>
        <taxon>Gunneridae</taxon>
        <taxon>Pentapetalae</taxon>
        <taxon>asterids</taxon>
        <taxon>Ericales</taxon>
        <taxon>Theaceae</taxon>
        <taxon>Camellia</taxon>
    </lineage>
</organism>